<gene>
    <name evidence="2" type="ORF">IFM89_022807</name>
</gene>
<dbReference type="Proteomes" id="UP000631114">
    <property type="component" value="Unassembled WGS sequence"/>
</dbReference>
<evidence type="ECO:0000313" key="2">
    <source>
        <dbReference type="EMBL" id="KAF9610527.1"/>
    </source>
</evidence>
<reference evidence="2 3" key="1">
    <citation type="submission" date="2020-10" db="EMBL/GenBank/DDBJ databases">
        <title>The Coptis chinensis genome and diversification of protoberbering-type alkaloids.</title>
        <authorList>
            <person name="Wang B."/>
            <person name="Shu S."/>
            <person name="Song C."/>
            <person name="Liu Y."/>
        </authorList>
    </citation>
    <scope>NUCLEOTIDE SEQUENCE [LARGE SCALE GENOMIC DNA]</scope>
    <source>
        <strain evidence="2">HL-2020</strain>
        <tissue evidence="2">Leaf</tissue>
    </source>
</reference>
<sequence length="156" mass="17737">MQSLLFCALATTYMTSVKPIPSNIAIAITFEWGNNFGQGYMASMEEVQGRQRKVMTMSSRSTILSSCQWAGMGNPFHTSYTSFMVLARLLQMNSVFCPVNSNVRYVGTTPSGRRAFERHFKEWRHQRWNRCLGIPNTKNFNEVTSIEVLVPQVPAK</sequence>
<feature type="domain" description="Splicing factor SF3a60 /Prp9 subunit C-terminal" evidence="1">
    <location>
        <begin position="92"/>
        <end position="147"/>
    </location>
</feature>
<keyword evidence="3" id="KW-1185">Reference proteome</keyword>
<evidence type="ECO:0000259" key="1">
    <source>
        <dbReference type="Pfam" id="PF11931"/>
    </source>
</evidence>
<accession>A0A835I6F1</accession>
<proteinExistence type="predicted"/>
<dbReference type="Pfam" id="PF11931">
    <property type="entry name" value="SF3a60_Prp9_C"/>
    <property type="match status" value="1"/>
</dbReference>
<dbReference type="GO" id="GO:0000398">
    <property type="term" value="P:mRNA splicing, via spliceosome"/>
    <property type="evidence" value="ECO:0007669"/>
    <property type="project" value="InterPro"/>
</dbReference>
<dbReference type="GO" id="GO:0003723">
    <property type="term" value="F:RNA binding"/>
    <property type="evidence" value="ECO:0007669"/>
    <property type="project" value="InterPro"/>
</dbReference>
<dbReference type="GO" id="GO:0005681">
    <property type="term" value="C:spliceosomal complex"/>
    <property type="evidence" value="ECO:0007669"/>
    <property type="project" value="InterPro"/>
</dbReference>
<protein>
    <recommendedName>
        <fullName evidence="1">Splicing factor SF3a60 /Prp9 subunit C-terminal domain-containing protein</fullName>
    </recommendedName>
</protein>
<dbReference type="AlphaFoldDB" id="A0A835I6F1"/>
<organism evidence="2 3">
    <name type="scientific">Coptis chinensis</name>
    <dbReference type="NCBI Taxonomy" id="261450"/>
    <lineage>
        <taxon>Eukaryota</taxon>
        <taxon>Viridiplantae</taxon>
        <taxon>Streptophyta</taxon>
        <taxon>Embryophyta</taxon>
        <taxon>Tracheophyta</taxon>
        <taxon>Spermatophyta</taxon>
        <taxon>Magnoliopsida</taxon>
        <taxon>Ranunculales</taxon>
        <taxon>Ranunculaceae</taxon>
        <taxon>Coptidoideae</taxon>
        <taxon>Coptis</taxon>
    </lineage>
</organism>
<name>A0A835I6F1_9MAGN</name>
<comment type="caution">
    <text evidence="2">The sequence shown here is derived from an EMBL/GenBank/DDBJ whole genome shotgun (WGS) entry which is preliminary data.</text>
</comment>
<dbReference type="OrthoDB" id="2160351at2759"/>
<dbReference type="EMBL" id="JADFTS010000004">
    <property type="protein sequence ID" value="KAF9610527.1"/>
    <property type="molecule type" value="Genomic_DNA"/>
</dbReference>
<dbReference type="InterPro" id="IPR024598">
    <property type="entry name" value="SF3a60/Prp9_C"/>
</dbReference>
<evidence type="ECO:0000313" key="3">
    <source>
        <dbReference type="Proteomes" id="UP000631114"/>
    </source>
</evidence>